<evidence type="ECO:0000256" key="2">
    <source>
        <dbReference type="ARBA" id="ARBA00004328"/>
    </source>
</evidence>
<dbReference type="GO" id="GO:0019013">
    <property type="term" value="C:viral nucleocapsid"/>
    <property type="evidence" value="ECO:0007669"/>
    <property type="project" value="UniProtKB-KW"/>
</dbReference>
<evidence type="ECO:0000256" key="9">
    <source>
        <dbReference type="ARBA" id="ARBA00033344"/>
    </source>
</evidence>
<evidence type="ECO:0000256" key="8">
    <source>
        <dbReference type="ARBA" id="ARBA00023200"/>
    </source>
</evidence>
<dbReference type="Pfam" id="PF05733">
    <property type="entry name" value="Tenui_N"/>
    <property type="match status" value="1"/>
</dbReference>
<keyword evidence="8" id="KW-1035">Host cytoplasm</keyword>
<name>A0A7D7IVQ1_9VIRU</name>
<evidence type="ECO:0000256" key="7">
    <source>
        <dbReference type="ARBA" id="ARBA00023086"/>
    </source>
</evidence>
<reference evidence="11" key="2">
    <citation type="submission" date="2020-03" db="EMBL/GenBank/DDBJ databases">
        <authorList>
            <person name="Kafer S."/>
            <person name="Paraskevopoulou S."/>
            <person name="Zirkel F."/>
            <person name="Wieseke N."/>
            <person name="Donath A."/>
            <person name="Petersen M."/>
            <person name="Jones T.C."/>
            <person name="Liu S."/>
            <person name="Zhou X."/>
            <person name="Middendorf M."/>
            <person name="Junglen S."/>
            <person name="Misof B."/>
            <person name="Drosten C."/>
        </authorList>
    </citation>
    <scope>NUCLEOTIDE SEQUENCE</scope>
    <source>
        <strain evidence="11">OKIAV261</strain>
    </source>
</reference>
<evidence type="ECO:0000256" key="6">
    <source>
        <dbReference type="ARBA" id="ARBA00022884"/>
    </source>
</evidence>
<organism evidence="11">
    <name type="scientific">Blattodean phenui-related virus OKIAV261</name>
    <dbReference type="NCBI Taxonomy" id="2746240"/>
    <lineage>
        <taxon>Viruses</taxon>
        <taxon>Riboviria</taxon>
        <taxon>Orthornavirae</taxon>
        <taxon>Negarnaviricota</taxon>
        <taxon>Polyploviricotina</taxon>
        <taxon>Bunyaviricetes</taxon>
        <taxon>Hareavirales</taxon>
        <taxon>Phenuiviridae</taxon>
    </lineage>
</organism>
<keyword evidence="4" id="KW-0167">Capsid protein</keyword>
<reference evidence="11" key="1">
    <citation type="journal article" date="2019" name="PLoS Pathog.">
        <title>Re-assessing the diversity of negative strand RNA viruses in insects.</title>
        <authorList>
            <person name="Kafer S."/>
            <person name="Paraskevopoulou S."/>
            <person name="Zirkel F."/>
            <person name="Wieseke N."/>
            <person name="Donath A."/>
            <person name="Petersen M."/>
            <person name="Jones T.C."/>
            <person name="Liu S."/>
            <person name="Zhou X."/>
            <person name="Middendorf M."/>
            <person name="Junglen S."/>
            <person name="Misof B."/>
            <person name="Drosten C."/>
        </authorList>
    </citation>
    <scope>NUCLEOTIDE SEQUENCE</scope>
    <source>
        <strain evidence="11">OKIAV261</strain>
    </source>
</reference>
<dbReference type="EMBL" id="MT153529">
    <property type="protein sequence ID" value="QMP82329.1"/>
    <property type="molecule type" value="Viral_cRNA"/>
</dbReference>
<comment type="subcellular location">
    <subcellularLocation>
        <location evidence="1">Host cytoplasm</location>
    </subcellularLocation>
    <subcellularLocation>
        <location evidence="2">Virion</location>
    </subcellularLocation>
</comment>
<evidence type="ECO:0000256" key="4">
    <source>
        <dbReference type="ARBA" id="ARBA00022561"/>
    </source>
</evidence>
<evidence type="ECO:0000256" key="3">
    <source>
        <dbReference type="ARBA" id="ARBA00014389"/>
    </source>
</evidence>
<dbReference type="GO" id="GO:0003723">
    <property type="term" value="F:RNA binding"/>
    <property type="evidence" value="ECO:0007669"/>
    <property type="project" value="UniProtKB-KW"/>
</dbReference>
<evidence type="ECO:0000256" key="10">
    <source>
        <dbReference type="SAM" id="MobiDB-lite"/>
    </source>
</evidence>
<feature type="compositionally biased region" description="Acidic residues" evidence="10">
    <location>
        <begin position="324"/>
        <end position="337"/>
    </location>
</feature>
<keyword evidence="6" id="KW-0694">RNA-binding</keyword>
<evidence type="ECO:0000256" key="5">
    <source>
        <dbReference type="ARBA" id="ARBA00022844"/>
    </source>
</evidence>
<keyword evidence="7 11" id="KW-0543">Viral nucleoprotein</keyword>
<protein>
    <recommendedName>
        <fullName evidence="3">Nucleoprotein</fullName>
    </recommendedName>
    <alternativeName>
        <fullName evidence="9">Nucleocapsid protein</fullName>
    </alternativeName>
</protein>
<keyword evidence="5" id="KW-0946">Virion</keyword>
<feature type="region of interest" description="Disordered" evidence="10">
    <location>
        <begin position="302"/>
        <end position="337"/>
    </location>
</feature>
<sequence>MATERMCGLMPKECHRDLFFILEKYCDIAAGAYSTDHDSGATPIIAAGVPMLAPSGNEAILSTGPFYISQHWLPYTETTLTFLPKADIKSFQRDVLKLSMSLLAKRALFFKHIIRKPCSSIAPSNMGEAKLLMTIFTGAGGRYSFSEMTYTLLKSITNSAEVERYSKMKPTGKELVYAYGIRQAFLKPRLPTWPALELDNKYGCFVRETESGERVVLVVQNSDHREPGRVKEIEVEGMAEVPGPGTHSPEIAQTHTLVNLANVLNFRLANANALFNPIFEYRSFQEMKDAHDQNLASLSNVRTTPEPIAGPSSAPDSPPSSVPDDNDVDAVENPDNLDGEEDILEKRLENNQYLVNAYKDIKRKVKELGGNNSLINIFGSGTIGSVEAELLAAVMEVVAYQGFDPMKTMESMLALAGKAAGIPEFTFSIKGKDVKYTDVPEGRHQAVKRVKNDAFFLLVLFVVRGTNFRKQEQRMNEDAANLFGRLLDRYGISKTPRVTTRPLDSKTITLPRIAAALATETLRLANKGLSKIIIPLDAIKPPADAPACLFSNLLPSVVPQDKETFPWSSDLLNLSKWCSMCFDNRIKSDGKKPLTSFEVMDQYILASHMNAIYSDTARVNFLAGVGVLDRDLKLKPELLELCTRANELYTNARRAEEPSRGVRAGQQGGAGFAEQMNALLQEIRDMRAAPAQ</sequence>
<evidence type="ECO:0000256" key="1">
    <source>
        <dbReference type="ARBA" id="ARBA00004192"/>
    </source>
</evidence>
<dbReference type="GO" id="GO:0030430">
    <property type="term" value="C:host cell cytoplasm"/>
    <property type="evidence" value="ECO:0007669"/>
    <property type="project" value="UniProtKB-SubCell"/>
</dbReference>
<evidence type="ECO:0000313" key="11">
    <source>
        <dbReference type="EMBL" id="QMP82329.1"/>
    </source>
</evidence>
<dbReference type="InterPro" id="IPR009522">
    <property type="entry name" value="Capsid_Phlebovir/Tenuivir"/>
</dbReference>
<proteinExistence type="predicted"/>
<accession>A0A7D7IVQ1</accession>